<dbReference type="InterPro" id="IPR004140">
    <property type="entry name" value="Exo70"/>
</dbReference>
<dbReference type="SUPFAM" id="SSF74788">
    <property type="entry name" value="Cullin repeat-like"/>
    <property type="match status" value="1"/>
</dbReference>
<keyword evidence="3 4" id="KW-0268">Exocytosis</keyword>
<proteinExistence type="inferred from homology"/>
<keyword evidence="2 4" id="KW-0813">Transport</keyword>
<organism evidence="7 8">
    <name type="scientific">Apatococcus lobatus</name>
    <dbReference type="NCBI Taxonomy" id="904363"/>
    <lineage>
        <taxon>Eukaryota</taxon>
        <taxon>Viridiplantae</taxon>
        <taxon>Chlorophyta</taxon>
        <taxon>core chlorophytes</taxon>
        <taxon>Trebouxiophyceae</taxon>
        <taxon>Chlorellales</taxon>
        <taxon>Chlorellaceae</taxon>
        <taxon>Apatococcus</taxon>
    </lineage>
</organism>
<sequence>MASAVENLSQRVEGLREGLDWGSSITTDACGVLDQYLAHVSKLERAVQPVAATTQALLRARENIRKARERAEEVLEHLDTSRKVEGRIMKGPRSDLDSFLKALERLEEAIRYLGSHRNLQPSGTALEHAVDLQRDAMRLCMDDFVATLRAHPAALPPPSPANGMPTDADLMPLPAQQRLQQLAAVMLRQQPDTSCFKVYCEVRRSSLERVLMAHYSPGEDLAKLGLPQLERKVQGWSQALAGIVWLVAGEARLSQAIFLSPYNEAAFIEVVTKSLMGLVQFGMAIVHARRTPEKACLLLEMHGQMEAQMIHLIAPLQTSNGAPLLQELLGLHFQLQRETLAAFNEFDASIARDPPRNSVADGTVHPLTASTLSFLKRLFSYVSAPRVLFAEDERGPIPIPQARTVFQNTAALAASLQGGGGGILAALTGASPPQIAAMARAISRILDTLQQNLVLKAGAYKNKALAAIFLMNNINYLVKAAEASELLAVLGQGWLEQRRDQVEAYGAEYQNMSWGELIKMVKADTNVDRQQITWTKEKTVIKEKFRTLNQTIQALHEVQSAWIVPDPLLRRNLKDAIAEDFLPFYLAFFNRYKVVPFSKTPDKYLRYGMETIQKLLMEDFFEGKEGSALQQLPPA</sequence>
<dbReference type="PANTHER" id="PTHR12542">
    <property type="entry name" value="EXOCYST COMPLEX PROTEIN EXO70"/>
    <property type="match status" value="1"/>
</dbReference>
<dbReference type="GO" id="GO:0015031">
    <property type="term" value="P:protein transport"/>
    <property type="evidence" value="ECO:0007669"/>
    <property type="project" value="UniProtKB-KW"/>
</dbReference>
<feature type="domain" description="Exocyst complex subunit Exo70 C-terminal" evidence="6">
    <location>
        <begin position="246"/>
        <end position="617"/>
    </location>
</feature>
<dbReference type="InterPro" id="IPR046364">
    <property type="entry name" value="Exo70_C"/>
</dbReference>
<keyword evidence="4" id="KW-0653">Protein transport</keyword>
<dbReference type="Proteomes" id="UP001438707">
    <property type="component" value="Unassembled WGS sequence"/>
</dbReference>
<evidence type="ECO:0000256" key="4">
    <source>
        <dbReference type="RuleBase" id="RU365026"/>
    </source>
</evidence>
<evidence type="ECO:0000256" key="2">
    <source>
        <dbReference type="ARBA" id="ARBA00022448"/>
    </source>
</evidence>
<name>A0AAW1Q8Y7_9CHLO</name>
<evidence type="ECO:0000313" key="8">
    <source>
        <dbReference type="Proteomes" id="UP001438707"/>
    </source>
</evidence>
<dbReference type="InterPro" id="IPR016159">
    <property type="entry name" value="Cullin_repeat-like_dom_sf"/>
</dbReference>
<comment type="function">
    <text evidence="4">Component of the exocyst complex.</text>
</comment>
<keyword evidence="8" id="KW-1185">Reference proteome</keyword>
<reference evidence="7 8" key="1">
    <citation type="journal article" date="2024" name="Nat. Commun.">
        <title>Phylogenomics reveals the evolutionary origins of lichenization in chlorophyte algae.</title>
        <authorList>
            <person name="Puginier C."/>
            <person name="Libourel C."/>
            <person name="Otte J."/>
            <person name="Skaloud P."/>
            <person name="Haon M."/>
            <person name="Grisel S."/>
            <person name="Petersen M."/>
            <person name="Berrin J.G."/>
            <person name="Delaux P.M."/>
            <person name="Dal Grande F."/>
            <person name="Keller J."/>
        </authorList>
    </citation>
    <scope>NUCLEOTIDE SEQUENCE [LARGE SCALE GENOMIC DNA]</scope>
    <source>
        <strain evidence="7 8">SAG 2145</strain>
    </source>
</reference>
<dbReference type="EMBL" id="JALJOS010000059">
    <property type="protein sequence ID" value="KAK9818574.1"/>
    <property type="molecule type" value="Genomic_DNA"/>
</dbReference>
<evidence type="ECO:0000256" key="1">
    <source>
        <dbReference type="ARBA" id="ARBA00006756"/>
    </source>
</evidence>
<dbReference type="Gene3D" id="1.20.1280.170">
    <property type="entry name" value="Exocyst complex component Exo70"/>
    <property type="match status" value="1"/>
</dbReference>
<dbReference type="Pfam" id="PF20669">
    <property type="entry name" value="Exo70_N"/>
    <property type="match status" value="1"/>
</dbReference>
<evidence type="ECO:0000259" key="6">
    <source>
        <dbReference type="Pfam" id="PF03081"/>
    </source>
</evidence>
<dbReference type="GO" id="GO:0006887">
    <property type="term" value="P:exocytosis"/>
    <property type="evidence" value="ECO:0007669"/>
    <property type="project" value="UniProtKB-KW"/>
</dbReference>
<comment type="similarity">
    <text evidence="1 4">Belongs to the EXO70 family.</text>
</comment>
<keyword evidence="5" id="KW-0175">Coiled coil</keyword>
<protein>
    <recommendedName>
        <fullName evidence="4">Exocyst subunit Exo70 family protein</fullName>
    </recommendedName>
</protein>
<accession>A0AAW1Q8Y7</accession>
<evidence type="ECO:0000313" key="7">
    <source>
        <dbReference type="EMBL" id="KAK9818574.1"/>
    </source>
</evidence>
<dbReference type="GO" id="GO:0000145">
    <property type="term" value="C:exocyst"/>
    <property type="evidence" value="ECO:0007669"/>
    <property type="project" value="InterPro"/>
</dbReference>
<evidence type="ECO:0000256" key="3">
    <source>
        <dbReference type="ARBA" id="ARBA00022483"/>
    </source>
</evidence>
<dbReference type="Pfam" id="PF03081">
    <property type="entry name" value="Exo70_C"/>
    <property type="match status" value="1"/>
</dbReference>
<dbReference type="GO" id="GO:0005546">
    <property type="term" value="F:phosphatidylinositol-4,5-bisphosphate binding"/>
    <property type="evidence" value="ECO:0007669"/>
    <property type="project" value="InterPro"/>
</dbReference>
<comment type="caution">
    <text evidence="7">The sequence shown here is derived from an EMBL/GenBank/DDBJ whole genome shotgun (WGS) entry which is preliminary data.</text>
</comment>
<feature type="coiled-coil region" evidence="5">
    <location>
        <begin position="50"/>
        <end position="81"/>
    </location>
</feature>
<dbReference type="PANTHER" id="PTHR12542:SF41">
    <property type="entry name" value="EXOCYST COMPLEX COMPONENT 7"/>
    <property type="match status" value="1"/>
</dbReference>
<evidence type="ECO:0000256" key="5">
    <source>
        <dbReference type="SAM" id="Coils"/>
    </source>
</evidence>
<gene>
    <name evidence="7" type="ORF">WJX74_001369</name>
</gene>
<dbReference type="AlphaFoldDB" id="A0AAW1Q8Y7"/>